<feature type="transmembrane region" description="Helical" evidence="1">
    <location>
        <begin position="78"/>
        <end position="99"/>
    </location>
</feature>
<evidence type="ECO:0000256" key="1">
    <source>
        <dbReference type="SAM" id="Phobius"/>
    </source>
</evidence>
<keyword evidence="1" id="KW-1133">Transmembrane helix</keyword>
<evidence type="ECO:0000313" key="2">
    <source>
        <dbReference type="EMBL" id="AOT70652.1"/>
    </source>
</evidence>
<dbReference type="GO" id="GO:0010468">
    <property type="term" value="P:regulation of gene expression"/>
    <property type="evidence" value="ECO:0007669"/>
    <property type="project" value="InterPro"/>
</dbReference>
<dbReference type="EMBL" id="CP017269">
    <property type="protein sequence ID" value="AOT70652.1"/>
    <property type="molecule type" value="Genomic_DNA"/>
</dbReference>
<gene>
    <name evidence="2" type="ORF">Gferi_14365</name>
</gene>
<feature type="transmembrane region" description="Helical" evidence="1">
    <location>
        <begin position="300"/>
        <end position="318"/>
    </location>
</feature>
<name>A0A1D8GIF0_9FIRM</name>
<evidence type="ECO:0008006" key="4">
    <source>
        <dbReference type="Google" id="ProtNLM"/>
    </source>
</evidence>
<feature type="transmembrane region" description="Helical" evidence="1">
    <location>
        <begin position="27"/>
        <end position="46"/>
    </location>
</feature>
<dbReference type="PANTHER" id="PTHR38457">
    <property type="entry name" value="REGULATOR ABRB-RELATED"/>
    <property type="match status" value="1"/>
</dbReference>
<organism evidence="2 3">
    <name type="scientific">Geosporobacter ferrireducens</name>
    <dbReference type="NCBI Taxonomy" id="1424294"/>
    <lineage>
        <taxon>Bacteria</taxon>
        <taxon>Bacillati</taxon>
        <taxon>Bacillota</taxon>
        <taxon>Clostridia</taxon>
        <taxon>Peptostreptococcales</taxon>
        <taxon>Thermotaleaceae</taxon>
        <taxon>Geosporobacter</taxon>
    </lineage>
</organism>
<dbReference type="PANTHER" id="PTHR38457:SF1">
    <property type="entry name" value="REGULATOR ABRB-RELATED"/>
    <property type="match status" value="1"/>
</dbReference>
<evidence type="ECO:0000313" key="3">
    <source>
        <dbReference type="Proteomes" id="UP000095743"/>
    </source>
</evidence>
<feature type="transmembrane region" description="Helical" evidence="1">
    <location>
        <begin position="136"/>
        <end position="155"/>
    </location>
</feature>
<dbReference type="InterPro" id="IPR007820">
    <property type="entry name" value="AbrB_fam"/>
</dbReference>
<dbReference type="RefSeq" id="WP_069977636.1">
    <property type="nucleotide sequence ID" value="NZ_CP017269.1"/>
</dbReference>
<dbReference type="AlphaFoldDB" id="A0A1D8GIF0"/>
<dbReference type="NCBIfam" id="TIGR03082">
    <property type="entry name" value="Gneg_AbrB_dup"/>
    <property type="match status" value="2"/>
</dbReference>
<feature type="transmembrane region" description="Helical" evidence="1">
    <location>
        <begin position="193"/>
        <end position="226"/>
    </location>
</feature>
<keyword evidence="3" id="KW-1185">Reference proteome</keyword>
<keyword evidence="1" id="KW-0812">Transmembrane</keyword>
<feature type="transmembrane region" description="Helical" evidence="1">
    <location>
        <begin position="330"/>
        <end position="351"/>
    </location>
</feature>
<dbReference type="GO" id="GO:0016020">
    <property type="term" value="C:membrane"/>
    <property type="evidence" value="ECO:0007669"/>
    <property type="project" value="InterPro"/>
</dbReference>
<dbReference type="Proteomes" id="UP000095743">
    <property type="component" value="Chromosome"/>
</dbReference>
<reference evidence="2 3" key="1">
    <citation type="submission" date="2016-09" db="EMBL/GenBank/DDBJ databases">
        <title>Genomic analysis reveals versatility of anaerobic energy metabolism of Geosporobacter ferrireducens IRF9 of phylum Firmicutes.</title>
        <authorList>
            <person name="Kim S.-J."/>
        </authorList>
    </citation>
    <scope>NUCLEOTIDE SEQUENCE [LARGE SCALE GENOMIC DNA]</scope>
    <source>
        <strain evidence="2 3">IRF9</strain>
    </source>
</reference>
<dbReference type="PIRSF" id="PIRSF038991">
    <property type="entry name" value="Protein_AbrB"/>
    <property type="match status" value="1"/>
</dbReference>
<protein>
    <recommendedName>
        <fullName evidence="4">Ammonia monooxygenase</fullName>
    </recommendedName>
</protein>
<dbReference type="InterPro" id="IPR017516">
    <property type="entry name" value="AbrB_dup"/>
</dbReference>
<proteinExistence type="predicted"/>
<feature type="transmembrane region" description="Helical" evidence="1">
    <location>
        <begin position="267"/>
        <end position="288"/>
    </location>
</feature>
<dbReference type="KEGG" id="gfe:Gferi_14365"/>
<accession>A0A1D8GIF0</accession>
<keyword evidence="1" id="KW-0472">Membrane</keyword>
<sequence length="352" mass="37724">MWVMITILVAAVGGLTATKLKVPAGAIIGSLLAVVVFNLLTGKAVFPQEFKMITQIGTGTYIGSRICKKDVVELKKTIIPAIILTVTMCVFNIAVSIFLTNYTNIDLVTALFATAPAGVTDMTLISVDFGADSSKVAALQLIRLISVIAIMPMLIKHLAAKVNIVESFDDSREEISVNTDTNNDFKEVVKRTIYTLSVGIISGCIGYFLGVPAGIISFAMVACAFYNVRTSKAYMSIHLRKSIQFLGGALIGARITMEQVVAMKDLLLIISVVIVGYIALNFLLAFLISKHSTLDIITSLYASAAGGLTDMAIIASEMGADAPKVATLQFARVVSVIAFYPIIIKTLLNFIH</sequence>
<dbReference type="Pfam" id="PF05145">
    <property type="entry name" value="AbrB"/>
    <property type="match status" value="2"/>
</dbReference>
<feature type="transmembrane region" description="Helical" evidence="1">
    <location>
        <begin position="105"/>
        <end position="124"/>
    </location>
</feature>